<feature type="compositionally biased region" description="Basic and acidic residues" evidence="1">
    <location>
        <begin position="137"/>
        <end position="169"/>
    </location>
</feature>
<feature type="region of interest" description="Disordered" evidence="1">
    <location>
        <begin position="347"/>
        <end position="382"/>
    </location>
</feature>
<dbReference type="InterPro" id="IPR050492">
    <property type="entry name" value="Bact_metal-bind_prot9"/>
</dbReference>
<feature type="compositionally biased region" description="Basic and acidic residues" evidence="1">
    <location>
        <begin position="369"/>
        <end position="382"/>
    </location>
</feature>
<evidence type="ECO:0000256" key="1">
    <source>
        <dbReference type="SAM" id="MobiDB-lite"/>
    </source>
</evidence>
<dbReference type="Pfam" id="PF01297">
    <property type="entry name" value="ZnuA"/>
    <property type="match status" value="1"/>
</dbReference>
<dbReference type="Proteomes" id="UP001597520">
    <property type="component" value="Unassembled WGS sequence"/>
</dbReference>
<name>A0ABW5T2V2_9BACI</name>
<dbReference type="EMBL" id="JBHUML010000003">
    <property type="protein sequence ID" value="MFD2706269.1"/>
    <property type="molecule type" value="Genomic_DNA"/>
</dbReference>
<feature type="region of interest" description="Disordered" evidence="1">
    <location>
        <begin position="134"/>
        <end position="180"/>
    </location>
</feature>
<accession>A0ABW5T2V2</accession>
<proteinExistence type="predicted"/>
<dbReference type="Gene3D" id="3.40.50.1980">
    <property type="entry name" value="Nitrogenase molybdenum iron protein domain"/>
    <property type="match status" value="2"/>
</dbReference>
<sequence>MKRQGLIYPFLLLVIMIVAACGSGQEGESSSEDEAGGESNQEQGPLQVYTTLFAWQDFAEKIGGDQVEVTNIVPAGADLHSYEPTSQTMIDIAESDLFMMNGAGMEGFAEAVNDTMEEEGIPSLEVTSSMDLLEFSGGHEHPHGHSHEHSDGESGHNHSHDHSGEDSGHSHSHGSVDPHAWLDPARSQEAVDIIKNQLIELRPGQEDYFEENASELKNKLSGLDETFSQLAESSGHSRFIVSHAAYGYWEDRYGLEQISVSGLSPSSEPSQKDLQNIIGTVESEEIEHVMFEQNVTSKVTEVIQDEVGAEALQLHNLSVRTEKEIQNNEDYFDLMQQNIDNLRTALEAAAENETDSTDQGGPSEDSQEENSHNHDHSHDHSY</sequence>
<dbReference type="PANTHER" id="PTHR42953:SF8">
    <property type="entry name" value="ZINT DOMAIN-CONTAINING PROTEIN"/>
    <property type="match status" value="1"/>
</dbReference>
<gene>
    <name evidence="2" type="ORF">ACFSUB_12405</name>
</gene>
<organism evidence="2 3">
    <name type="scientific">Salibacterium lacus</name>
    <dbReference type="NCBI Taxonomy" id="1898109"/>
    <lineage>
        <taxon>Bacteria</taxon>
        <taxon>Bacillati</taxon>
        <taxon>Bacillota</taxon>
        <taxon>Bacilli</taxon>
        <taxon>Bacillales</taxon>
        <taxon>Bacillaceae</taxon>
    </lineage>
</organism>
<reference evidence="3" key="1">
    <citation type="journal article" date="2019" name="Int. J. Syst. Evol. Microbiol.">
        <title>The Global Catalogue of Microorganisms (GCM) 10K type strain sequencing project: providing services to taxonomists for standard genome sequencing and annotation.</title>
        <authorList>
            <consortium name="The Broad Institute Genomics Platform"/>
            <consortium name="The Broad Institute Genome Sequencing Center for Infectious Disease"/>
            <person name="Wu L."/>
            <person name="Ma J."/>
        </authorList>
    </citation>
    <scope>NUCLEOTIDE SEQUENCE [LARGE SCALE GENOMIC DNA]</scope>
    <source>
        <strain evidence="3">KCTC 33792</strain>
    </source>
</reference>
<evidence type="ECO:0000313" key="3">
    <source>
        <dbReference type="Proteomes" id="UP001597520"/>
    </source>
</evidence>
<dbReference type="RefSeq" id="WP_380713569.1">
    <property type="nucleotide sequence ID" value="NZ_JBHUML010000003.1"/>
</dbReference>
<evidence type="ECO:0000313" key="2">
    <source>
        <dbReference type="EMBL" id="MFD2706269.1"/>
    </source>
</evidence>
<dbReference type="PANTHER" id="PTHR42953">
    <property type="entry name" value="HIGH-AFFINITY ZINC UPTAKE SYSTEM PROTEIN ZNUA-RELATED"/>
    <property type="match status" value="1"/>
</dbReference>
<dbReference type="SUPFAM" id="SSF53807">
    <property type="entry name" value="Helical backbone' metal receptor"/>
    <property type="match status" value="1"/>
</dbReference>
<dbReference type="InterPro" id="IPR006127">
    <property type="entry name" value="ZnuA-like"/>
</dbReference>
<dbReference type="PROSITE" id="PS51257">
    <property type="entry name" value="PROKAR_LIPOPROTEIN"/>
    <property type="match status" value="1"/>
</dbReference>
<protein>
    <submittedName>
        <fullName evidence="2">Metal ABC transporter solute-binding protein, Zn/Mn family</fullName>
    </submittedName>
</protein>
<comment type="caution">
    <text evidence="2">The sequence shown here is derived from an EMBL/GenBank/DDBJ whole genome shotgun (WGS) entry which is preliminary data.</text>
</comment>
<keyword evidence="3" id="KW-1185">Reference proteome</keyword>